<accession>A0A931ASV3</accession>
<evidence type="ECO:0000313" key="7">
    <source>
        <dbReference type="EMBL" id="MBF8437271.1"/>
    </source>
</evidence>
<feature type="transmembrane region" description="Helical" evidence="5">
    <location>
        <begin position="244"/>
        <end position="270"/>
    </location>
</feature>
<comment type="subcellular location">
    <subcellularLocation>
        <location evidence="1">Membrane</location>
        <topology evidence="1">Multi-pass membrane protein</topology>
    </subcellularLocation>
</comment>
<dbReference type="InterPro" id="IPR052902">
    <property type="entry name" value="ABC-2_transporter"/>
</dbReference>
<dbReference type="InterPro" id="IPR013525">
    <property type="entry name" value="ABC2_TM"/>
</dbReference>
<dbReference type="RefSeq" id="WP_270454238.1">
    <property type="nucleotide sequence ID" value="NZ_JADPIE010000005.1"/>
</dbReference>
<keyword evidence="4 5" id="KW-0472">Membrane</keyword>
<feature type="transmembrane region" description="Helical" evidence="5">
    <location>
        <begin position="316"/>
        <end position="344"/>
    </location>
</feature>
<feature type="domain" description="ABC transmembrane type-2" evidence="6">
    <location>
        <begin position="163"/>
        <end position="392"/>
    </location>
</feature>
<feature type="transmembrane region" description="Helical" evidence="5">
    <location>
        <begin position="200"/>
        <end position="223"/>
    </location>
</feature>
<name>A0A931ASV3_9FIRM</name>
<keyword evidence="8" id="KW-1185">Reference proteome</keyword>
<dbReference type="InterPro" id="IPR047817">
    <property type="entry name" value="ABC2_TM_bact-type"/>
</dbReference>
<feature type="transmembrane region" description="Helical" evidence="5">
    <location>
        <begin position="282"/>
        <end position="304"/>
    </location>
</feature>
<dbReference type="EMBL" id="JADPIE010000005">
    <property type="protein sequence ID" value="MBF8437271.1"/>
    <property type="molecule type" value="Genomic_DNA"/>
</dbReference>
<feature type="transmembrane region" description="Helical" evidence="5">
    <location>
        <begin position="21"/>
        <end position="41"/>
    </location>
</feature>
<protein>
    <submittedName>
        <fullName evidence="7">ABC transporter permease</fullName>
    </submittedName>
</protein>
<evidence type="ECO:0000256" key="5">
    <source>
        <dbReference type="SAM" id="Phobius"/>
    </source>
</evidence>
<evidence type="ECO:0000313" key="8">
    <source>
        <dbReference type="Proteomes" id="UP000621436"/>
    </source>
</evidence>
<reference evidence="7" key="1">
    <citation type="submission" date="2020-11" db="EMBL/GenBank/DDBJ databases">
        <title>Halonatronomonas betainensis gen. nov., sp. nov. a novel haloalkaliphilic representative of the family Halanaerobiacae capable of betaine degradation.</title>
        <authorList>
            <person name="Boltyanskaya Y."/>
            <person name="Kevbrin V."/>
            <person name="Detkova E."/>
            <person name="Grouzdev D.S."/>
            <person name="Koziaeva V."/>
            <person name="Zhilina T."/>
        </authorList>
    </citation>
    <scope>NUCLEOTIDE SEQUENCE</scope>
    <source>
        <strain evidence="7">Z-7014</strain>
    </source>
</reference>
<dbReference type="Proteomes" id="UP000621436">
    <property type="component" value="Unassembled WGS sequence"/>
</dbReference>
<comment type="caution">
    <text evidence="7">The sequence shown here is derived from an EMBL/GenBank/DDBJ whole genome shotgun (WGS) entry which is preliminary data.</text>
</comment>
<organism evidence="7 8">
    <name type="scientific">Halonatronomonas betaini</name>
    <dbReference type="NCBI Taxonomy" id="2778430"/>
    <lineage>
        <taxon>Bacteria</taxon>
        <taxon>Bacillati</taxon>
        <taxon>Bacillota</taxon>
        <taxon>Clostridia</taxon>
        <taxon>Halanaerobiales</taxon>
        <taxon>Halarsenatibacteraceae</taxon>
        <taxon>Halonatronomonas</taxon>
    </lineage>
</organism>
<dbReference type="AlphaFoldDB" id="A0A931ASV3"/>
<dbReference type="PROSITE" id="PS51012">
    <property type="entry name" value="ABC_TM2"/>
    <property type="match status" value="1"/>
</dbReference>
<sequence length="397" mass="44274">MLAIKNIFLKHLRKQLRDRYSIFWNLVFPLVLLTILTLIFGGQTGQDISFDISIAMPEIDQESPEETVSYAMIIEDVIRGIEASEDSRWFQFHRQDPEQSSEEFITQEEGFLESGDRHLILKIPGGSLPEPGQIEIYRQPGNQLSNIAADVMNSIINEINREINLAEGNVSRDQLIATTSRQIDVSLTNGEEGSFSIAEFLVPGIILFTFLSSGIQVLVGRISSMRARGILRRYFATPLKPIQYFAGILAFIIVLSIVQVLIIHGWSIFFLDVNLDILNLDFIIYMVFALIVSVSIGFMVLSLVQSRESVGVVSQALTYPMAFLSGIFFEVTGMTGILGLIVVINPMTYLVNGMRDILGVYPSPTSDLLNLIVPAIWLIVSIVISMVKFSWNPGGDS</sequence>
<feature type="transmembrane region" description="Helical" evidence="5">
    <location>
        <begin position="371"/>
        <end position="391"/>
    </location>
</feature>
<proteinExistence type="predicted"/>
<evidence type="ECO:0000256" key="4">
    <source>
        <dbReference type="ARBA" id="ARBA00023136"/>
    </source>
</evidence>
<dbReference type="GO" id="GO:0140359">
    <property type="term" value="F:ABC-type transporter activity"/>
    <property type="evidence" value="ECO:0007669"/>
    <property type="project" value="InterPro"/>
</dbReference>
<evidence type="ECO:0000259" key="6">
    <source>
        <dbReference type="PROSITE" id="PS51012"/>
    </source>
</evidence>
<gene>
    <name evidence="7" type="ORF">I0Q91_09290</name>
</gene>
<evidence type="ECO:0000256" key="2">
    <source>
        <dbReference type="ARBA" id="ARBA00022692"/>
    </source>
</evidence>
<dbReference type="Pfam" id="PF12698">
    <property type="entry name" value="ABC2_membrane_3"/>
    <property type="match status" value="1"/>
</dbReference>
<keyword evidence="3 5" id="KW-1133">Transmembrane helix</keyword>
<dbReference type="PANTHER" id="PTHR43027:SF2">
    <property type="entry name" value="TRANSPORT PERMEASE PROTEIN"/>
    <property type="match status" value="1"/>
</dbReference>
<evidence type="ECO:0000256" key="3">
    <source>
        <dbReference type="ARBA" id="ARBA00022989"/>
    </source>
</evidence>
<keyword evidence="2 5" id="KW-0812">Transmembrane</keyword>
<dbReference type="PANTHER" id="PTHR43027">
    <property type="entry name" value="DOXORUBICIN RESISTANCE ABC TRANSPORTER PERMEASE PROTEIN DRRC-RELATED"/>
    <property type="match status" value="1"/>
</dbReference>
<dbReference type="GO" id="GO:0016020">
    <property type="term" value="C:membrane"/>
    <property type="evidence" value="ECO:0007669"/>
    <property type="project" value="UniProtKB-SubCell"/>
</dbReference>
<evidence type="ECO:0000256" key="1">
    <source>
        <dbReference type="ARBA" id="ARBA00004141"/>
    </source>
</evidence>